<accession>A0A7W8CZ40</accession>
<evidence type="ECO:0000256" key="1">
    <source>
        <dbReference type="PROSITE-ProRule" id="PRU00425"/>
    </source>
</evidence>
<gene>
    <name evidence="5" type="ORF">HNQ43_000325</name>
</gene>
<dbReference type="PROSITE" id="PS51102">
    <property type="entry name" value="PTS_EIIB_TYPE_5"/>
    <property type="match status" value="1"/>
</dbReference>
<feature type="transmembrane region" description="Helical" evidence="3">
    <location>
        <begin position="226"/>
        <end position="255"/>
    </location>
</feature>
<keyword evidence="3" id="KW-0472">Membrane</keyword>
<evidence type="ECO:0000313" key="6">
    <source>
        <dbReference type="Proteomes" id="UP000521313"/>
    </source>
</evidence>
<dbReference type="RefSeq" id="WP_183374137.1">
    <property type="nucleotide sequence ID" value="NZ_JACHHD010000002.1"/>
</dbReference>
<evidence type="ECO:0000256" key="2">
    <source>
        <dbReference type="SAM" id="MobiDB-lite"/>
    </source>
</evidence>
<feature type="compositionally biased region" description="Basic and acidic residues" evidence="2">
    <location>
        <begin position="135"/>
        <end position="152"/>
    </location>
</feature>
<dbReference type="PANTHER" id="PTHR39427">
    <property type="match status" value="1"/>
</dbReference>
<reference evidence="5 6" key="1">
    <citation type="submission" date="2020-08" db="EMBL/GenBank/DDBJ databases">
        <title>Genomic Encyclopedia of Type Strains, Phase IV (KMG-IV): sequencing the most valuable type-strain genomes for metagenomic binning, comparative biology and taxonomic classification.</title>
        <authorList>
            <person name="Goeker M."/>
        </authorList>
    </citation>
    <scope>NUCLEOTIDE SEQUENCE [LARGE SCALE GENOMIC DNA]</scope>
    <source>
        <strain evidence="5 6">DSM 26963</strain>
    </source>
</reference>
<dbReference type="InterPro" id="IPR004702">
    <property type="entry name" value="PTS_sorb_EIIBC"/>
</dbReference>
<dbReference type="Pfam" id="PF07663">
    <property type="entry name" value="EIIBC-GUT_C"/>
    <property type="match status" value="1"/>
</dbReference>
<dbReference type="AlphaFoldDB" id="A0A7W8CZ40"/>
<evidence type="ECO:0000259" key="4">
    <source>
        <dbReference type="PROSITE" id="PS51102"/>
    </source>
</evidence>
<comment type="caution">
    <text evidence="5">The sequence shown here is derived from an EMBL/GenBank/DDBJ whole genome shotgun (WGS) entry which is preliminary data.</text>
</comment>
<feature type="region of interest" description="Disordered" evidence="2">
    <location>
        <begin position="125"/>
        <end position="152"/>
    </location>
</feature>
<sequence length="329" mass="34306">MYRNVKITRGNSGWGGPLVIAPTETCNKILCVTTGGVNPLAKKIGEMTGCEVLDGFKTTAPDEQICLAVIDCGGVARCGVYCKKGIKTVNLVPVGKSGPLAQFIVEELYVSDVKEENITFTDETVEQPAASEAVAEEKPAEEAPKTTSEEPQKKPNIITRIGIGVGKVVNKFFAAGRETIDMVIKNVLPFMAFTSTILGIISYSGLGDVIANTISPMCSTLPGMLVISLVCALPFLSPILGPGAVIAQVVGTLLGAQIGLGNIPAQFALPALFAIDAQVGGDFVPVGLSLGEAEPETIEYGVPAVLYSRVITGPLAVAIAFVFSIGLYS</sequence>
<feature type="transmembrane region" description="Helical" evidence="3">
    <location>
        <begin position="187"/>
        <end position="206"/>
    </location>
</feature>
<dbReference type="GO" id="GO:0009401">
    <property type="term" value="P:phosphoenolpyruvate-dependent sugar phosphotransferase system"/>
    <property type="evidence" value="ECO:0007669"/>
    <property type="project" value="InterPro"/>
</dbReference>
<proteinExistence type="predicted"/>
<keyword evidence="3" id="KW-0812">Transmembrane</keyword>
<evidence type="ECO:0000313" key="5">
    <source>
        <dbReference type="EMBL" id="MBB5184290.1"/>
    </source>
</evidence>
<dbReference type="EMBL" id="JACHHD010000002">
    <property type="protein sequence ID" value="MBB5184290.1"/>
    <property type="molecule type" value="Genomic_DNA"/>
</dbReference>
<evidence type="ECO:0000256" key="3">
    <source>
        <dbReference type="SAM" id="Phobius"/>
    </source>
</evidence>
<organism evidence="5 6">
    <name type="scientific">Faecalicoccus acidiformans</name>
    <dbReference type="NCBI Taxonomy" id="915173"/>
    <lineage>
        <taxon>Bacteria</taxon>
        <taxon>Bacillati</taxon>
        <taxon>Bacillota</taxon>
        <taxon>Erysipelotrichia</taxon>
        <taxon>Erysipelotrichales</taxon>
        <taxon>Erysipelotrichaceae</taxon>
        <taxon>Faecalicoccus</taxon>
    </lineage>
</organism>
<name>A0A7W8CZ40_9FIRM</name>
<keyword evidence="3" id="KW-1133">Transmembrane helix</keyword>
<dbReference type="Proteomes" id="UP000521313">
    <property type="component" value="Unassembled WGS sequence"/>
</dbReference>
<feature type="modified residue" description="Phosphocysteine; by EIIA" evidence="1">
    <location>
        <position position="72"/>
    </location>
</feature>
<dbReference type="PANTHER" id="PTHR39427:SF1">
    <property type="entry name" value="PTS SYSTEM GLUCITOL_SORBITOL-SPECIFIC EIIB COMPONENT"/>
    <property type="match status" value="1"/>
</dbReference>
<dbReference type="InterPro" id="IPR011638">
    <property type="entry name" value="PTS_EIIBC_GUT_C"/>
</dbReference>
<feature type="transmembrane region" description="Helical" evidence="3">
    <location>
        <begin position="306"/>
        <end position="328"/>
    </location>
</feature>
<dbReference type="GO" id="GO:0005886">
    <property type="term" value="C:plasma membrane"/>
    <property type="evidence" value="ECO:0007669"/>
    <property type="project" value="TreeGrafter"/>
</dbReference>
<dbReference type="Pfam" id="PF03612">
    <property type="entry name" value="EIIBC-GUT_N"/>
    <property type="match status" value="1"/>
</dbReference>
<dbReference type="GO" id="GO:0008982">
    <property type="term" value="F:protein-N(PI)-phosphohistidine-sugar phosphotransferase activity"/>
    <property type="evidence" value="ECO:0007669"/>
    <property type="project" value="InterPro"/>
</dbReference>
<dbReference type="InterPro" id="IPR011618">
    <property type="entry name" value="PTS_EIIBC_GUT_N"/>
</dbReference>
<protein>
    <submittedName>
        <fullName evidence="5">PTS system glucitol/sorbitol-specific IIC component</fullName>
    </submittedName>
</protein>
<feature type="domain" description="PTS EIIB type-5" evidence="4">
    <location>
        <begin position="1"/>
        <end position="188"/>
    </location>
</feature>